<sequence>MAPKVLVVLTSADTNTINGAKTGWYLPEFAHPYEVLSSKGVDITVASPKGGATPIDPSSIDAFKDDPVCSSFLSSKQSTYTTTTPLKDFLGHAGEFDAVLYPGGHGPLFDLATDDASARLIAEFWDAGKIVGAICHGPAVFRAVKVQGGQPLVKGKTITGFTDEEEELVGLTNAVPFLLEKELKAQGATFEKADKAWGSKVVVDGKLITGQNPASGTDFGEAVAKALGV</sequence>
<dbReference type="PANTHER" id="PTHR48094">
    <property type="entry name" value="PROTEIN/NUCLEIC ACID DEGLYCASE DJ-1-RELATED"/>
    <property type="match status" value="1"/>
</dbReference>
<dbReference type="InterPro" id="IPR029062">
    <property type="entry name" value="Class_I_gatase-like"/>
</dbReference>
<dbReference type="GO" id="GO:0019243">
    <property type="term" value="P:methylglyoxal catabolic process to D-lactate via S-lactoyl-glutathione"/>
    <property type="evidence" value="ECO:0007669"/>
    <property type="project" value="TreeGrafter"/>
</dbReference>
<protein>
    <recommendedName>
        <fullName evidence="1">D-lactate dehydratase</fullName>
        <ecNumber evidence="1">4.2.1.130</ecNumber>
    </recommendedName>
</protein>
<name>A0A084QG07_STAC4</name>
<dbReference type="Pfam" id="PF01965">
    <property type="entry name" value="DJ-1_PfpI"/>
    <property type="match status" value="1"/>
</dbReference>
<dbReference type="OrthoDB" id="543156at2759"/>
<evidence type="ECO:0000313" key="8">
    <source>
        <dbReference type="Proteomes" id="UP000028524"/>
    </source>
</evidence>
<keyword evidence="3" id="KW-0456">Lyase</keyword>
<dbReference type="FunCoup" id="A0A084QG07">
    <property type="interactions" value="62"/>
</dbReference>
<dbReference type="Gene3D" id="3.40.50.880">
    <property type="match status" value="1"/>
</dbReference>
<evidence type="ECO:0000256" key="5">
    <source>
        <dbReference type="ARBA" id="ARBA00048082"/>
    </source>
</evidence>
<comment type="similarity">
    <text evidence="4">Belongs to the peptidase C56 family. HSP31-like subfamily.</text>
</comment>
<proteinExistence type="inferred from homology"/>
<feature type="domain" description="DJ-1/PfpI" evidence="6">
    <location>
        <begin position="28"/>
        <end position="225"/>
    </location>
</feature>
<evidence type="ECO:0000256" key="2">
    <source>
        <dbReference type="ARBA" id="ARBA00023016"/>
    </source>
</evidence>
<dbReference type="SUPFAM" id="SSF52317">
    <property type="entry name" value="Class I glutamine amidotransferase-like"/>
    <property type="match status" value="1"/>
</dbReference>
<dbReference type="InParanoid" id="A0A084QG07"/>
<dbReference type="EC" id="4.2.1.130" evidence="1"/>
<dbReference type="OMA" id="GEKTGFW"/>
<evidence type="ECO:0000256" key="4">
    <source>
        <dbReference type="ARBA" id="ARBA00038493"/>
    </source>
</evidence>
<dbReference type="PANTHER" id="PTHR48094:SF11">
    <property type="entry name" value="GLUTATHIONE-INDEPENDENT GLYOXALASE HSP31-RELATED"/>
    <property type="match status" value="1"/>
</dbReference>
<organism evidence="7 8">
    <name type="scientific">Stachybotrys chlorohalonatus (strain IBT 40285)</name>
    <dbReference type="NCBI Taxonomy" id="1283841"/>
    <lineage>
        <taxon>Eukaryota</taxon>
        <taxon>Fungi</taxon>
        <taxon>Dikarya</taxon>
        <taxon>Ascomycota</taxon>
        <taxon>Pezizomycotina</taxon>
        <taxon>Sordariomycetes</taxon>
        <taxon>Hypocreomycetidae</taxon>
        <taxon>Hypocreales</taxon>
        <taxon>Stachybotryaceae</taxon>
        <taxon>Stachybotrys</taxon>
    </lineage>
</organism>
<evidence type="ECO:0000313" key="7">
    <source>
        <dbReference type="EMBL" id="KFA62892.1"/>
    </source>
</evidence>
<dbReference type="GO" id="GO:0005737">
    <property type="term" value="C:cytoplasm"/>
    <property type="evidence" value="ECO:0007669"/>
    <property type="project" value="TreeGrafter"/>
</dbReference>
<dbReference type="EMBL" id="KL660774">
    <property type="protein sequence ID" value="KFA62892.1"/>
    <property type="molecule type" value="Genomic_DNA"/>
</dbReference>
<dbReference type="CDD" id="cd03141">
    <property type="entry name" value="GATase1_Hsp31_like"/>
    <property type="match status" value="1"/>
</dbReference>
<keyword evidence="8" id="KW-1185">Reference proteome</keyword>
<dbReference type="AlphaFoldDB" id="A0A084QG07"/>
<accession>A0A084QG07</accession>
<comment type="catalytic activity">
    <reaction evidence="5">
        <text>methylglyoxal + H2O = (R)-lactate + H(+)</text>
        <dbReference type="Rhea" id="RHEA:27754"/>
        <dbReference type="ChEBI" id="CHEBI:15377"/>
        <dbReference type="ChEBI" id="CHEBI:15378"/>
        <dbReference type="ChEBI" id="CHEBI:16004"/>
        <dbReference type="ChEBI" id="CHEBI:17158"/>
        <dbReference type="EC" id="4.2.1.130"/>
    </reaction>
</comment>
<dbReference type="GO" id="GO:0019172">
    <property type="term" value="F:glyoxalase III activity"/>
    <property type="evidence" value="ECO:0007669"/>
    <property type="project" value="UniProtKB-EC"/>
</dbReference>
<dbReference type="InterPro" id="IPR002818">
    <property type="entry name" value="DJ-1/PfpI"/>
</dbReference>
<dbReference type="InterPro" id="IPR050325">
    <property type="entry name" value="Prot/Nucl_acid_deglycase"/>
</dbReference>
<evidence type="ECO:0000256" key="1">
    <source>
        <dbReference type="ARBA" id="ARBA00013134"/>
    </source>
</evidence>
<keyword evidence="2" id="KW-0346">Stress response</keyword>
<evidence type="ECO:0000256" key="3">
    <source>
        <dbReference type="ARBA" id="ARBA00023239"/>
    </source>
</evidence>
<dbReference type="STRING" id="1283841.A0A084QG07"/>
<dbReference type="Proteomes" id="UP000028524">
    <property type="component" value="Unassembled WGS sequence"/>
</dbReference>
<gene>
    <name evidence="7" type="ORF">S40285_02227</name>
</gene>
<dbReference type="HOGENOM" id="CLU_070319_2_0_1"/>
<reference evidence="7 8" key="1">
    <citation type="journal article" date="2014" name="BMC Genomics">
        <title>Comparative genome sequencing reveals chemotype-specific gene clusters in the toxigenic black mold Stachybotrys.</title>
        <authorList>
            <person name="Semeiks J."/>
            <person name="Borek D."/>
            <person name="Otwinowski Z."/>
            <person name="Grishin N.V."/>
        </authorList>
    </citation>
    <scope>NUCLEOTIDE SEQUENCE [LARGE SCALE GENOMIC DNA]</scope>
    <source>
        <strain evidence="7 8">IBT 40285</strain>
    </source>
</reference>
<evidence type="ECO:0000259" key="6">
    <source>
        <dbReference type="Pfam" id="PF01965"/>
    </source>
</evidence>